<proteinExistence type="predicted"/>
<dbReference type="GeneID" id="80528170"/>
<dbReference type="RefSeq" id="YP_010790759.1">
    <property type="nucleotide sequence ID" value="NC_075454.1"/>
</dbReference>
<protein>
    <submittedName>
        <fullName evidence="1">Uncharacterized protein</fullName>
    </submittedName>
</protein>
<keyword evidence="2" id="KW-1185">Reference proteome</keyword>
<organism evidence="1 2">
    <name type="scientific">Egyptian fruit bat adenovirus</name>
    <dbReference type="NCBI Taxonomy" id="2849732"/>
    <lineage>
        <taxon>Viruses</taxon>
        <taxon>Varidnaviria</taxon>
        <taxon>Bamfordvirae</taxon>
        <taxon>Preplasmiviricota</taxon>
        <taxon>Polisuviricotina</taxon>
        <taxon>Pharingeaviricetes</taxon>
        <taxon>Rowavirales</taxon>
        <taxon>Adenoviridae</taxon>
        <taxon>Mastadenovirus</taxon>
        <taxon>Mastadenovirus aegyptiaci</taxon>
        <taxon>Bat mastadenovirus I</taxon>
    </lineage>
</organism>
<dbReference type="Proteomes" id="UP000319886">
    <property type="component" value="Segment"/>
</dbReference>
<evidence type="ECO:0000313" key="1">
    <source>
        <dbReference type="EMBL" id="AXE75643.1"/>
    </source>
</evidence>
<dbReference type="KEGG" id="vg:80528170"/>
<accession>A0A344X9W1</accession>
<sequence>MLKTKMSVKCSFMFVLKISAETRETLSFLEPFDDYLFRLLHDMLDECRELEYEAGDDIYAAICPYTDQETYILSVAGKHHYGPVVDNISLAESLQQDLQEYFVNIAANQGLILDISGISVIAVNNSFHIQW</sequence>
<dbReference type="EMBL" id="MG551742">
    <property type="protein sequence ID" value="AXE75643.1"/>
    <property type="molecule type" value="Genomic_DNA"/>
</dbReference>
<name>A0A344X9W1_9ADEN</name>
<evidence type="ECO:0000313" key="2">
    <source>
        <dbReference type="Proteomes" id="UP000319886"/>
    </source>
</evidence>
<reference evidence="1 2" key="1">
    <citation type="journal article" date="2018" name="Sci. Rep.">
        <title>A novel adenovirus isolated from the Egyptian fruit bat in South Africa is closely related to recent isolates from China.</title>
        <authorList>
            <person name="Jansen van Vuren P."/>
            <person name="Allam M."/>
            <person name="Wiley M.R."/>
            <person name="Ismail A."/>
            <person name="Storm N."/>
            <person name="Birkhead M."/>
            <person name="Markotter W."/>
            <person name="Palacios G."/>
            <person name="Paweska J.T."/>
        </authorList>
    </citation>
    <scope>NUCLEOTIDE SEQUENCE [LARGE SCALE GENOMIC DNA]</scope>
    <source>
        <strain evidence="1">3085</strain>
    </source>
</reference>